<dbReference type="GO" id="GO:0003906">
    <property type="term" value="F:DNA-(apurinic or apyrimidinic site) endonuclease activity"/>
    <property type="evidence" value="ECO:0007669"/>
    <property type="project" value="TreeGrafter"/>
</dbReference>
<dbReference type="PANTHER" id="PTHR22748:SF6">
    <property type="entry name" value="DNA-(APURINIC OR APYRIMIDINIC SITE) ENDONUCLEASE"/>
    <property type="match status" value="1"/>
</dbReference>
<dbReference type="Pfam" id="PF03372">
    <property type="entry name" value="Exo_endo_phos"/>
    <property type="match status" value="1"/>
</dbReference>
<proteinExistence type="inferred from homology"/>
<dbReference type="PROSITE" id="PS00726">
    <property type="entry name" value="AP_NUCLEASE_F1_1"/>
    <property type="match status" value="1"/>
</dbReference>
<reference evidence="10" key="1">
    <citation type="submission" date="2020-01" db="EMBL/GenBank/DDBJ databases">
        <title>Muricauda ochracea sp. nov., isolated from a tidal flat of Garorim bay in Korea.</title>
        <authorList>
            <person name="Kim D."/>
            <person name="Yoo Y."/>
            <person name="Kim J.-J."/>
        </authorList>
    </citation>
    <scope>NUCLEOTIDE SEQUENCE</scope>
    <source>
        <strain evidence="10">JGD-17</strain>
    </source>
</reference>
<feature type="active site" evidence="6">
    <location>
        <position position="108"/>
    </location>
</feature>
<dbReference type="EC" id="3.1.11.2" evidence="10"/>
<dbReference type="PROSITE" id="PS00728">
    <property type="entry name" value="AP_NUCLEASE_F1_3"/>
    <property type="match status" value="1"/>
</dbReference>
<protein>
    <submittedName>
        <fullName evidence="10">Exodeoxyribonuclease III</fullName>
        <ecNumber evidence="10">3.1.11.2</ecNumber>
    </submittedName>
</protein>
<dbReference type="NCBIfam" id="TIGR00633">
    <property type="entry name" value="xth"/>
    <property type="match status" value="1"/>
</dbReference>
<sequence>MRIISWNVNGIRATVKKDFFNSIEKLNPDILCLQETKAQDDEVSKALSSIDAYELYHNAAEKKGYSGTALLSRKNPEMVQNDMGISEHDQEGRIQCAEYEDFYLVNVYVPNSGQKLDRLQYRKQWDADFLRYLKELEKKKPIIVCGDFNVAHRAIDLKNDKANYNKTAGYTQIEIDGMDNFINSGLVDIYRHLHPEQVAYTYWSYRFKARERNVGWRIDYFLVSPALMEKIKSVHIFSEIYGSDHCPIGLDIDF</sequence>
<dbReference type="PANTHER" id="PTHR22748">
    <property type="entry name" value="AP ENDONUCLEASE"/>
    <property type="match status" value="1"/>
</dbReference>
<dbReference type="PROSITE" id="PS51435">
    <property type="entry name" value="AP_NUCLEASE_F1_4"/>
    <property type="match status" value="1"/>
</dbReference>
<evidence type="ECO:0000313" key="10">
    <source>
        <dbReference type="EMBL" id="NAY91357.1"/>
    </source>
</evidence>
<dbReference type="InterPro" id="IPR020847">
    <property type="entry name" value="AP_endonuclease_F1_BS"/>
</dbReference>
<dbReference type="FunFam" id="3.60.10.10:FF:000026">
    <property type="entry name" value="Exodeoxyribonuclease III"/>
    <property type="match status" value="1"/>
</dbReference>
<feature type="site" description="Transition state stabilizer" evidence="8">
    <location>
        <position position="149"/>
    </location>
</feature>
<dbReference type="EMBL" id="JAAABI010000001">
    <property type="protein sequence ID" value="NAY91357.1"/>
    <property type="molecule type" value="Genomic_DNA"/>
</dbReference>
<dbReference type="GO" id="GO:0003677">
    <property type="term" value="F:DNA binding"/>
    <property type="evidence" value="ECO:0007669"/>
    <property type="project" value="InterPro"/>
</dbReference>
<dbReference type="CDD" id="cd09087">
    <property type="entry name" value="Ape1-like_AP-endo"/>
    <property type="match status" value="1"/>
</dbReference>
<dbReference type="InterPro" id="IPR036691">
    <property type="entry name" value="Endo/exonu/phosph_ase_sf"/>
</dbReference>
<dbReference type="RefSeq" id="WP_166522723.1">
    <property type="nucleotide sequence ID" value="NZ_JAAABI010000001.1"/>
</dbReference>
<dbReference type="GO" id="GO:0008311">
    <property type="term" value="F:double-stranded DNA 3'-5' DNA exonuclease activity"/>
    <property type="evidence" value="ECO:0007669"/>
    <property type="project" value="UniProtKB-EC"/>
</dbReference>
<feature type="binding site" evidence="7">
    <location>
        <position position="7"/>
    </location>
    <ligand>
        <name>Mg(2+)</name>
        <dbReference type="ChEBI" id="CHEBI:18420"/>
        <label>1</label>
    </ligand>
</feature>
<name>A0A964WX08_9FLAO</name>
<keyword evidence="11" id="KW-1185">Reference proteome</keyword>
<comment type="cofactor">
    <cofactor evidence="1">
        <name>Mn(2+)</name>
        <dbReference type="ChEBI" id="CHEBI:29035"/>
    </cofactor>
</comment>
<dbReference type="NCBIfam" id="TIGR00195">
    <property type="entry name" value="exoDNase_III"/>
    <property type="match status" value="1"/>
</dbReference>
<keyword evidence="3 7" id="KW-0479">Metal-binding</keyword>
<dbReference type="Proteomes" id="UP000667650">
    <property type="component" value="Unassembled WGS sequence"/>
</dbReference>
<dbReference type="Gene3D" id="3.60.10.10">
    <property type="entry name" value="Endonuclease/exonuclease/phosphatase"/>
    <property type="match status" value="1"/>
</dbReference>
<comment type="caution">
    <text evidence="10">The sequence shown here is derived from an EMBL/GenBank/DDBJ whole genome shotgun (WGS) entry which is preliminary data.</text>
</comment>
<dbReference type="AlphaFoldDB" id="A0A964WX08"/>
<feature type="domain" description="Endonuclease/exonuclease/phosphatase" evidence="9">
    <location>
        <begin position="4"/>
        <end position="245"/>
    </location>
</feature>
<feature type="binding site" evidence="7">
    <location>
        <position position="245"/>
    </location>
    <ligand>
        <name>Mg(2+)</name>
        <dbReference type="ChEBI" id="CHEBI:18420"/>
        <label>1</label>
    </ligand>
</feature>
<dbReference type="GO" id="GO:0008081">
    <property type="term" value="F:phosphoric diester hydrolase activity"/>
    <property type="evidence" value="ECO:0007669"/>
    <property type="project" value="TreeGrafter"/>
</dbReference>
<feature type="site" description="Interaction with DNA substrate" evidence="8">
    <location>
        <position position="245"/>
    </location>
</feature>
<organism evidence="10 11">
    <name type="scientific">Flagellimonas ochracea</name>
    <dbReference type="NCBI Taxonomy" id="2696472"/>
    <lineage>
        <taxon>Bacteria</taxon>
        <taxon>Pseudomonadati</taxon>
        <taxon>Bacteroidota</taxon>
        <taxon>Flavobacteriia</taxon>
        <taxon>Flavobacteriales</taxon>
        <taxon>Flavobacteriaceae</taxon>
        <taxon>Flagellimonas</taxon>
    </lineage>
</organism>
<comment type="similarity">
    <text evidence="2">Belongs to the DNA repair enzymes AP/ExoA family.</text>
</comment>
<dbReference type="SUPFAM" id="SSF56219">
    <property type="entry name" value="DNase I-like"/>
    <property type="match status" value="1"/>
</dbReference>
<evidence type="ECO:0000256" key="4">
    <source>
        <dbReference type="ARBA" id="ARBA00022801"/>
    </source>
</evidence>
<dbReference type="InterPro" id="IPR005135">
    <property type="entry name" value="Endo/exonuclease/phosphatase"/>
</dbReference>
<keyword evidence="5 7" id="KW-0460">Magnesium</keyword>
<evidence type="ECO:0000256" key="6">
    <source>
        <dbReference type="PIRSR" id="PIRSR604808-1"/>
    </source>
</evidence>
<evidence type="ECO:0000256" key="3">
    <source>
        <dbReference type="ARBA" id="ARBA00022723"/>
    </source>
</evidence>
<feature type="binding site" evidence="7">
    <location>
        <position position="147"/>
    </location>
    <ligand>
        <name>Mg(2+)</name>
        <dbReference type="ChEBI" id="CHEBI:18420"/>
        <label>1</label>
    </ligand>
</feature>
<evidence type="ECO:0000256" key="8">
    <source>
        <dbReference type="PIRSR" id="PIRSR604808-3"/>
    </source>
</evidence>
<feature type="binding site" evidence="7">
    <location>
        <position position="244"/>
    </location>
    <ligand>
        <name>Mg(2+)</name>
        <dbReference type="ChEBI" id="CHEBI:18420"/>
        <label>1</label>
    </ligand>
</feature>
<gene>
    <name evidence="10" type="primary">xth</name>
    <name evidence="10" type="ORF">GTQ34_05440</name>
</gene>
<feature type="site" description="Important for catalytic activity" evidence="8">
    <location>
        <position position="219"/>
    </location>
</feature>
<dbReference type="InterPro" id="IPR020848">
    <property type="entry name" value="AP_endonuclease_F1_CS"/>
</dbReference>
<dbReference type="InterPro" id="IPR004808">
    <property type="entry name" value="AP_endonuc_1"/>
</dbReference>
<evidence type="ECO:0000259" key="9">
    <source>
        <dbReference type="Pfam" id="PF03372"/>
    </source>
</evidence>
<dbReference type="GO" id="GO:0006284">
    <property type="term" value="P:base-excision repair"/>
    <property type="evidence" value="ECO:0007669"/>
    <property type="project" value="TreeGrafter"/>
</dbReference>
<keyword evidence="4 10" id="KW-0378">Hydrolase</keyword>
<feature type="active site" description="Proton donor/acceptor" evidence="6">
    <location>
        <position position="147"/>
    </location>
</feature>
<keyword evidence="7" id="KW-0464">Manganese</keyword>
<evidence type="ECO:0000256" key="1">
    <source>
        <dbReference type="ARBA" id="ARBA00001936"/>
    </source>
</evidence>
<dbReference type="GO" id="GO:0046872">
    <property type="term" value="F:metal ion binding"/>
    <property type="evidence" value="ECO:0007669"/>
    <property type="project" value="UniProtKB-KW"/>
</dbReference>
<evidence type="ECO:0000256" key="5">
    <source>
        <dbReference type="ARBA" id="ARBA00022842"/>
    </source>
</evidence>
<evidence type="ECO:0000256" key="7">
    <source>
        <dbReference type="PIRSR" id="PIRSR604808-2"/>
    </source>
</evidence>
<comment type="cofactor">
    <cofactor evidence="7">
        <name>Mg(2+)</name>
        <dbReference type="ChEBI" id="CHEBI:18420"/>
    </cofactor>
    <cofactor evidence="7">
        <name>Mn(2+)</name>
        <dbReference type="ChEBI" id="CHEBI:29035"/>
    </cofactor>
    <text evidence="7">Probably binds two magnesium or manganese ions per subunit.</text>
</comment>
<accession>A0A964WX08</accession>
<evidence type="ECO:0000256" key="2">
    <source>
        <dbReference type="ARBA" id="ARBA00007092"/>
    </source>
</evidence>
<feature type="active site" description="Proton acceptor" evidence="6">
    <location>
        <position position="245"/>
    </location>
</feature>
<evidence type="ECO:0000313" key="11">
    <source>
        <dbReference type="Proteomes" id="UP000667650"/>
    </source>
</evidence>
<feature type="binding site" evidence="7">
    <location>
        <position position="149"/>
    </location>
    <ligand>
        <name>Mg(2+)</name>
        <dbReference type="ChEBI" id="CHEBI:18420"/>
        <label>1</label>
    </ligand>
</feature>
<feature type="binding site" evidence="7">
    <location>
        <position position="35"/>
    </location>
    <ligand>
        <name>Mg(2+)</name>
        <dbReference type="ChEBI" id="CHEBI:18420"/>
        <label>1</label>
    </ligand>
</feature>